<accession>A0AC34EZ40</accession>
<protein>
    <submittedName>
        <fullName evidence="2">Acid phosphatase</fullName>
    </submittedName>
</protein>
<evidence type="ECO:0000313" key="2">
    <source>
        <dbReference type="WBParaSite" id="ES5_v2.g10003.t1"/>
    </source>
</evidence>
<dbReference type="WBParaSite" id="ES5_v2.g10003.t1">
    <property type="protein sequence ID" value="ES5_v2.g10003.t1"/>
    <property type="gene ID" value="ES5_v2.g10003"/>
</dbReference>
<proteinExistence type="predicted"/>
<evidence type="ECO:0000313" key="1">
    <source>
        <dbReference type="Proteomes" id="UP000887579"/>
    </source>
</evidence>
<dbReference type="Proteomes" id="UP000887579">
    <property type="component" value="Unplaced"/>
</dbReference>
<name>A0AC34EZ40_9BILA</name>
<organism evidence="1 2">
    <name type="scientific">Panagrolaimus sp. ES5</name>
    <dbReference type="NCBI Taxonomy" id="591445"/>
    <lineage>
        <taxon>Eukaryota</taxon>
        <taxon>Metazoa</taxon>
        <taxon>Ecdysozoa</taxon>
        <taxon>Nematoda</taxon>
        <taxon>Chromadorea</taxon>
        <taxon>Rhabditida</taxon>
        <taxon>Tylenchina</taxon>
        <taxon>Panagrolaimomorpha</taxon>
        <taxon>Panagrolaimoidea</taxon>
        <taxon>Panagrolaimidae</taxon>
        <taxon>Panagrolaimus</taxon>
    </lineage>
</organism>
<reference evidence="2" key="1">
    <citation type="submission" date="2022-11" db="UniProtKB">
        <authorList>
            <consortium name="WormBaseParasite"/>
        </authorList>
    </citation>
    <scope>IDENTIFICATION</scope>
</reference>
<sequence length="449" mass="50688">METITFDFAFLIFFLCLSCLVADDTSFIDFIKIADPVSVRRDKHTRFVAFGVRHGARNPGAFLNESSGLFGFEGTLELNAFGKRQAYAFGREIRSFMQGLLGGNYVASEAIFYTSSASRTQMSLQAALAGLYPPRSFALWNLALDWSPVPYTIDDPMLRMYKVACPESTNAWKQIDDENLQSMKEIKEKNKSLLEYMSEHTGWAPTLQSAANLADNIDSFELHNFSLPEWLLEGNFTGYEGNILADEFLRFQELPQIQCSRYDPCGHLMSGVWLQKMADLLENLVNGTDHSLKLAGFVTHTEIVLSAMYNIGLLGEKVVTAGGFLMEVRDIPEWQVRFLLHRPTTLDEHVIYKAEYNDNLKNLTSSGQWIPVNDLIELLRSKSISNWLLECGLEKKDTQKVSSDTDQLIVDVLEVARTEQKAFVNNTASSTVTTLLSLIPVITFLHLYF</sequence>